<dbReference type="FunFam" id="2.30.170.40:FF:000003">
    <property type="entry name" value="54S ribosomal protein L24"/>
    <property type="match status" value="1"/>
</dbReference>
<keyword evidence="7" id="KW-1185">Reference proteome</keyword>
<gene>
    <name evidence="6" type="ORF">DAPK24_029540</name>
</gene>
<evidence type="ECO:0000256" key="2">
    <source>
        <dbReference type="ARBA" id="ARBA00022980"/>
    </source>
</evidence>
<dbReference type="SUPFAM" id="SSF143800">
    <property type="entry name" value="L28p-like"/>
    <property type="match status" value="1"/>
</dbReference>
<keyword evidence="3" id="KW-0687">Ribonucleoprotein</keyword>
<dbReference type="GO" id="GO:0005762">
    <property type="term" value="C:mitochondrial large ribosomal subunit"/>
    <property type="evidence" value="ECO:0007669"/>
    <property type="project" value="TreeGrafter"/>
</dbReference>
<dbReference type="GO" id="GO:0003735">
    <property type="term" value="F:structural constituent of ribosome"/>
    <property type="evidence" value="ECO:0007669"/>
    <property type="project" value="InterPro"/>
</dbReference>
<dbReference type="PANTHER" id="PTHR13528:SF2">
    <property type="entry name" value="LARGE RIBOSOMAL SUBUNIT PROTEIN BL28M"/>
    <property type="match status" value="1"/>
</dbReference>
<reference evidence="6 7" key="1">
    <citation type="journal article" date="2023" name="Elife">
        <title>Identification of key yeast species and microbe-microbe interactions impacting larval growth of Drosophila in the wild.</title>
        <authorList>
            <person name="Mure A."/>
            <person name="Sugiura Y."/>
            <person name="Maeda R."/>
            <person name="Honda K."/>
            <person name="Sakurai N."/>
            <person name="Takahashi Y."/>
            <person name="Watada M."/>
            <person name="Katoh T."/>
            <person name="Gotoh A."/>
            <person name="Gotoh Y."/>
            <person name="Taniguchi I."/>
            <person name="Nakamura K."/>
            <person name="Hayashi T."/>
            <person name="Katayama T."/>
            <person name="Uemura T."/>
            <person name="Hattori Y."/>
        </authorList>
    </citation>
    <scope>NUCLEOTIDE SEQUENCE [LARGE SCALE GENOMIC DNA]</scope>
    <source>
        <strain evidence="6 7">PK-24</strain>
    </source>
</reference>
<dbReference type="InterPro" id="IPR034704">
    <property type="entry name" value="Ribosomal_bL28/bL31-like_sf"/>
</dbReference>
<keyword evidence="2 6" id="KW-0689">Ribosomal protein</keyword>
<protein>
    <recommendedName>
        <fullName evidence="4">Large ribosomal subunit protein bL28m</fullName>
    </recommendedName>
</protein>
<dbReference type="AlphaFoldDB" id="A0AAV5R4J9"/>
<dbReference type="InterPro" id="IPR026569">
    <property type="entry name" value="Ribosomal_bL28"/>
</dbReference>
<comment type="function">
    <text evidence="5">Component of the mitochondrial ribosome (mitoribosome), a dedicated translation machinery responsible for the synthesis of mitochondrial genome-encoded proteins, including at least some of the essential transmembrane subunits of the mitochondrial respiratory chain. The mitoribosomes are attached to the mitochondrial inner membrane and translation products are cotranslationally integrated into the membrane.</text>
</comment>
<dbReference type="HAMAP" id="MF_00373">
    <property type="entry name" value="Ribosomal_bL28"/>
    <property type="match status" value="1"/>
</dbReference>
<dbReference type="Proteomes" id="UP001378960">
    <property type="component" value="Unassembled WGS sequence"/>
</dbReference>
<proteinExistence type="inferred from homology"/>
<dbReference type="PANTHER" id="PTHR13528">
    <property type="entry name" value="39S RIBOSOMAL PROTEIN L28, MITOCHONDRIAL"/>
    <property type="match status" value="1"/>
</dbReference>
<accession>A0AAV5R4J9</accession>
<evidence type="ECO:0000256" key="3">
    <source>
        <dbReference type="ARBA" id="ARBA00023274"/>
    </source>
</evidence>
<evidence type="ECO:0000256" key="5">
    <source>
        <dbReference type="ARBA" id="ARBA00037226"/>
    </source>
</evidence>
<dbReference type="Gene3D" id="2.30.170.40">
    <property type="entry name" value="Ribosomal protein L28/L24"/>
    <property type="match status" value="1"/>
</dbReference>
<organism evidence="6 7">
    <name type="scientific">Pichia kluyveri</name>
    <name type="common">Yeast</name>
    <dbReference type="NCBI Taxonomy" id="36015"/>
    <lineage>
        <taxon>Eukaryota</taxon>
        <taxon>Fungi</taxon>
        <taxon>Dikarya</taxon>
        <taxon>Ascomycota</taxon>
        <taxon>Saccharomycotina</taxon>
        <taxon>Pichiomycetes</taxon>
        <taxon>Pichiales</taxon>
        <taxon>Pichiaceae</taxon>
        <taxon>Pichia</taxon>
    </lineage>
</organism>
<dbReference type="EMBL" id="BTGB01000003">
    <property type="protein sequence ID" value="GMM46379.1"/>
    <property type="molecule type" value="Genomic_DNA"/>
</dbReference>
<sequence>MESINRVIGSVRLFSTSAINNARAYRNVVNRQLKKPVEYQIGDIRNNRLWVPKEVSKYPAYPYGESRIFKRSDRGLFGGQVITTGNKVSEMGNRTRRTWLPNVISKNLWSSALNRMIKMKLTARVLRTITKEGGLDNYVTKEKEARIKELGIFGWKLRHDILKAREMSNKPLPYKFEGEYKVYYEGTYNGEEIKLIRGKREILKKLFPYVKLNSPEGYSFSTFNIAHCKKSYEELVKECESLNVDLSEVKL</sequence>
<comment type="caution">
    <text evidence="6">The sequence shown here is derived from an EMBL/GenBank/DDBJ whole genome shotgun (WGS) entry which is preliminary data.</text>
</comment>
<name>A0AAV5R4J9_PICKL</name>
<evidence type="ECO:0000256" key="4">
    <source>
        <dbReference type="ARBA" id="ARBA00035269"/>
    </source>
</evidence>
<comment type="similarity">
    <text evidence="1">Belongs to the bacterial ribosomal protein bL28 family.</text>
</comment>
<dbReference type="InterPro" id="IPR037147">
    <property type="entry name" value="Ribosomal_bL28_sf"/>
</dbReference>
<evidence type="ECO:0000313" key="7">
    <source>
        <dbReference type="Proteomes" id="UP001378960"/>
    </source>
</evidence>
<evidence type="ECO:0000256" key="1">
    <source>
        <dbReference type="ARBA" id="ARBA00008760"/>
    </source>
</evidence>
<dbReference type="Pfam" id="PF00830">
    <property type="entry name" value="Ribosomal_L28"/>
    <property type="match status" value="1"/>
</dbReference>
<evidence type="ECO:0000313" key="6">
    <source>
        <dbReference type="EMBL" id="GMM46379.1"/>
    </source>
</evidence>